<proteinExistence type="predicted"/>
<keyword evidence="1" id="KW-0677">Repeat</keyword>
<sequence>MDAWQKEHITRNLPELIELTDCNVMLMAELNSFLSKSDEDSLTTIAKFEGRMAQAMLFYKIAVTRPGMYAALTIALYNTKQSGAHKILLQGATIHRPNEALPGIGKYALTRIVNFQGQEICLQELLEQFPEEVIERLTGFMGDMHDKLIDNKQPILINNSVPPDIPYYIPRRLTSSQLVGNQGADLSTNQIESLTLRFIVLVFEKDYDQITRMTSDPVHLLDYKENRFTWLKSHGDLSVLQKYISDDQIELTEHKLLESCLESEYPVCISDTPGMGKTVLLASLARSIMQRYPKRIVRYIVLRELVPLVQRVATPTMDEEYLMHIIFESASEYALGKKLIKELLKFDLPVLDLMFDGFDEVLSSQVNSAKIILRTAAKMKSVRMYVTTRPHMRDELERTLGVLGYNIQPFGLDEQIDCLVKYWKQEENKKEKGGKHSILKMSVLEEFAKECLAALESNMNDSERGIAGIPLQCKMLAEVYQEDAIKQATPDGKVSNFDTGIVIRITSIFDMYQKLIDMRFQKISKFDEEGEHDKLKSLTFAHMSAAVQLLFPDSEAKLNSIFAEDTKVDPLELCGLGILEKKHTSLVTPRFIHRTFAEYFLRLFVVRMLHYHDDFGWQYFTRRSFLDFLYNTVLVTDEKCEYFLDSCKLGNSNSISAPWFSYSVICYFINAHLKHFKTKDAGKSPWTNDASKLFNVLAASIVHDYPAVFQQLSEEPTVYPTLLMKNEQVPYLTMLSAKRSSIELFKMTHNYLMLYLQTEKPNFIISSDPEFEITPLHIAMERGHFAITDFILNMLAKNPASHEPMYVVHCCVRESLHDKISTIESKVQIIRLVFSKFPSWINESISDGTTPLLQSRVHSKLLETLLECGADVNKVSNSGCVLHRLVENKITPEVYHEVLFLFLKHDFKNFNCIDIGKRTPLHRALQNVELLKKTLQLFQAMKADFHAVDEEGDSVFFFAVRSKRSVALLKQLISPGCNWKKGNYNHDNLFHVAAKHGNHKAFEYFLEHKEFELSMLSAVNKKGFIPFMQALSQGKGLTMRLIKTMEEKGFEITKKLASQGLKALLCNKYIMAWELDKKFISVTDYLIQKGGTIECRNGVNPWQLEATQKNMDKIAIAIKLTEEFRKHLQGREVFGFEAQERLANEIEMESLNEDLIAELKAINHPLIAAREIPREDTLKSIPEKLIKQQNSFEQLCVSLIACKQIQSFTLLKQCLQSDLQESVKFVTQMNGINSFVHSQKNQVAVLRSHSIELSITRLRNTIDPDMPVIQNKDLSGDFHGTNKLIYQCKSADNDVVQTLNMLETKSICVCSEIIGELDNSLILVDDIAWEDLSTDFQDKLNLWTGVRSEICDMSFVHPLGLKNKQLVAFILEQEKSSTELHHMIDEFAKGYSRHEHLSWIPEQIHGEITPSHIAVTLGYIATTKFLLSSKSQSELQQLKYLIHFCVAESASDDSDTIVRKKTIIGLLIKKNKSWIDESFYQTETPPLLQSRVNEKLLDCLVKSGADIKIALEHGKGLTVRLLKILEENGLQLARDLASKTFTNLVCTKRIMGWELNSDFVKVAEFLLENGAQIICRNGKSAWEVEAVKANIKRIAEATLCNHALVEQLERRGFHDVVRFTDPDLLYNILQTLGHKKSFEYLCTSLIACNQVKPYILLKLCLQSDGNQAAKFITPPIGIAEFLENKACNVAVLQSCNVELSIARIKETVDKDVAVLTEVDIHRESYQFKEHYTNMLVLECGTATEQTIQHLASIHRKVICVYTEVSVDLTKSEACKILYDEFSWKDLSPYYKKVFKMSVAARHEINGILHVDYKLLRNEELVKFIIENKSSNVMKLTQHYKNEYLKTIPTFFSAMIPNFSPTPLHIAVERGHAAITEYLLASSLYSASEDLKYLVHCCVAGSISDSGPVITNKLKIIELISQKNFQLLDESLPDGRTPLLQSSVHSKLVECLINQGADINVQTKDGKTFIIKALSSGHGLNLNILKLMEKKGHIISQQQASEGLSALFSSKNTKPFGLNQDFTQILDYLTEKSGNLARQNSIWESEVMKNSLPKIVKATQSSKKLLEELQGRGILTALKMEEFSNQTELLFKSLQASERHDSFAAICSSLVACNQIEPFVLLKQCFRTDITDRIMFVAPQQELADFVLGSKHDFVIVLRSLDFELTIERIKDTIEADVFHVNDETLHDELPTTSILIYKCEKATLVDLYQDKITWKDLSEELKYDLLSCIWDADIETIGKYSELNDEELVNFIRQNLLQFIRMEKQKSKSGDKYLSKDIFQFFHVDKFAFIGISRDELNEYIKFDHKIGGTGDDIDKLDLILIENKQSFEEIFKQTSYNVHLIEHKNGRFKVLKTRGKDYKLEKFIAKNHEKPKCDNITVCTCGEHEIGSDNLIWNVFRMSRKDRTYWINILDIIEQVGISDFKLGDSLTLYEVTKLFNSTFSGLNSSECWKKYGRQLEATFFNYLEFISSLHYEVISSVLRELPEKTEDFWTKWLHACVLGNHFNLLKLGINSSISMKQTESELKNLLCLAVKLADKPVIDLLIEQFPLHNKQDVFGFEFNKYGTILKVTILHIAPLRESYSVIHDLITNKRFNEKLRNKNMRNITAYCVRDSANNPSQVEERKLIIRLLLEHDIKFHLNLGGDYNDVNEFSKNILHFHAKYMTPEDYHKLAETLFARGDLKIFNAKDALETTPLYYAVEYVELLDKTMELFSDAKADFNAKDNYGDTVLIKAVDCNRSLCVLETLIHFGADFTIRGKIGYSVLHRAARRGNVSALRYFITQGCEINAKNVYENTPLHNALNNLPSNLPETVKILIEHGADVNAVNKRGETTISLAEYRNVDPRTVAILKNAASRKPK</sequence>
<evidence type="ECO:0000313" key="6">
    <source>
        <dbReference type="Proteomes" id="UP001642540"/>
    </source>
</evidence>
<keyword evidence="2 3" id="KW-0040">ANK repeat</keyword>
<dbReference type="Gene3D" id="1.25.40.20">
    <property type="entry name" value="Ankyrin repeat-containing domain"/>
    <property type="match status" value="4"/>
</dbReference>
<keyword evidence="6" id="KW-1185">Reference proteome</keyword>
<feature type="repeat" description="ANK" evidence="3">
    <location>
        <begin position="2759"/>
        <end position="2791"/>
    </location>
</feature>
<evidence type="ECO:0000256" key="3">
    <source>
        <dbReference type="PROSITE-ProRule" id="PRU00023"/>
    </source>
</evidence>
<evidence type="ECO:0000313" key="5">
    <source>
        <dbReference type="EMBL" id="CAL8140775.1"/>
    </source>
</evidence>
<dbReference type="Gene3D" id="3.40.50.300">
    <property type="entry name" value="P-loop containing nucleotide triphosphate hydrolases"/>
    <property type="match status" value="1"/>
</dbReference>
<dbReference type="PROSITE" id="PS50088">
    <property type="entry name" value="ANK_REPEAT"/>
    <property type="match status" value="2"/>
</dbReference>
<dbReference type="InterPro" id="IPR002110">
    <property type="entry name" value="Ankyrin_rpt"/>
</dbReference>
<dbReference type="SUPFAM" id="SSF48403">
    <property type="entry name" value="Ankyrin repeat"/>
    <property type="match status" value="4"/>
</dbReference>
<dbReference type="PANTHER" id="PTHR24123">
    <property type="entry name" value="ANKYRIN REPEAT-CONTAINING"/>
    <property type="match status" value="1"/>
</dbReference>
<dbReference type="SMART" id="SM00248">
    <property type="entry name" value="ANK"/>
    <property type="match status" value="15"/>
</dbReference>
<dbReference type="PANTHER" id="PTHR24123:SF33">
    <property type="entry name" value="PROTEIN HOS4"/>
    <property type="match status" value="1"/>
</dbReference>
<evidence type="ECO:0000256" key="2">
    <source>
        <dbReference type="ARBA" id="ARBA00023043"/>
    </source>
</evidence>
<dbReference type="InterPro" id="IPR007111">
    <property type="entry name" value="NACHT_NTPase"/>
</dbReference>
<accession>A0ABP1S1I5</accession>
<feature type="domain" description="NACHT" evidence="4">
    <location>
        <begin position="267"/>
        <end position="424"/>
    </location>
</feature>
<dbReference type="Pfam" id="PF05729">
    <property type="entry name" value="NACHT"/>
    <property type="match status" value="1"/>
</dbReference>
<reference evidence="5 6" key="1">
    <citation type="submission" date="2024-08" db="EMBL/GenBank/DDBJ databases">
        <authorList>
            <person name="Cucini C."/>
            <person name="Frati F."/>
        </authorList>
    </citation>
    <scope>NUCLEOTIDE SEQUENCE [LARGE SCALE GENOMIC DNA]</scope>
</reference>
<feature type="repeat" description="ANK" evidence="3">
    <location>
        <begin position="2792"/>
        <end position="2827"/>
    </location>
</feature>
<evidence type="ECO:0000259" key="4">
    <source>
        <dbReference type="Pfam" id="PF05729"/>
    </source>
</evidence>
<gene>
    <name evidence="5" type="ORF">ODALV1_LOCUS28415</name>
</gene>
<dbReference type="PRINTS" id="PR01415">
    <property type="entry name" value="ANKYRIN"/>
</dbReference>
<dbReference type="InterPro" id="IPR027417">
    <property type="entry name" value="P-loop_NTPase"/>
</dbReference>
<dbReference type="Pfam" id="PF12796">
    <property type="entry name" value="Ank_2"/>
    <property type="match status" value="1"/>
</dbReference>
<evidence type="ECO:0000256" key="1">
    <source>
        <dbReference type="ARBA" id="ARBA00022737"/>
    </source>
</evidence>
<organism evidence="5 6">
    <name type="scientific">Orchesella dallaii</name>
    <dbReference type="NCBI Taxonomy" id="48710"/>
    <lineage>
        <taxon>Eukaryota</taxon>
        <taxon>Metazoa</taxon>
        <taxon>Ecdysozoa</taxon>
        <taxon>Arthropoda</taxon>
        <taxon>Hexapoda</taxon>
        <taxon>Collembola</taxon>
        <taxon>Entomobryomorpha</taxon>
        <taxon>Entomobryoidea</taxon>
        <taxon>Orchesellidae</taxon>
        <taxon>Orchesellinae</taxon>
        <taxon>Orchesella</taxon>
    </lineage>
</organism>
<dbReference type="PROSITE" id="PS50297">
    <property type="entry name" value="ANK_REP_REGION"/>
    <property type="match status" value="2"/>
</dbReference>
<dbReference type="Pfam" id="PF00023">
    <property type="entry name" value="Ank"/>
    <property type="match status" value="1"/>
</dbReference>
<comment type="caution">
    <text evidence="5">The sequence shown here is derived from an EMBL/GenBank/DDBJ whole genome shotgun (WGS) entry which is preliminary data.</text>
</comment>
<dbReference type="Proteomes" id="UP001642540">
    <property type="component" value="Unassembled WGS sequence"/>
</dbReference>
<dbReference type="InterPro" id="IPR036770">
    <property type="entry name" value="Ankyrin_rpt-contain_sf"/>
</dbReference>
<protein>
    <recommendedName>
        <fullName evidence="4">NACHT domain-containing protein</fullName>
    </recommendedName>
</protein>
<dbReference type="EMBL" id="CAXLJM020000141">
    <property type="protein sequence ID" value="CAL8140775.1"/>
    <property type="molecule type" value="Genomic_DNA"/>
</dbReference>
<name>A0ABP1S1I5_9HEXA</name>
<dbReference type="InterPro" id="IPR051165">
    <property type="entry name" value="Multifunctional_ANK_Repeat"/>
</dbReference>